<evidence type="ECO:0000256" key="2">
    <source>
        <dbReference type="ARBA" id="ARBA00004653"/>
    </source>
</evidence>
<dbReference type="InterPro" id="IPR004240">
    <property type="entry name" value="EMP70"/>
</dbReference>
<keyword evidence="5" id="KW-0732">Signal</keyword>
<evidence type="ECO:0000256" key="7">
    <source>
        <dbReference type="ARBA" id="ARBA00022989"/>
    </source>
</evidence>
<reference evidence="10" key="2">
    <citation type="submission" date="2020-06" db="EMBL/GenBank/DDBJ databases">
        <title>Helianthus annuus Genome sequencing and assembly Release 2.</title>
        <authorList>
            <person name="Gouzy J."/>
            <person name="Langlade N."/>
            <person name="Munos S."/>
        </authorList>
    </citation>
    <scope>NUCLEOTIDE SEQUENCE</scope>
    <source>
        <tissue evidence="10">Leaves</tissue>
    </source>
</reference>
<dbReference type="AlphaFoldDB" id="A0A9K3JCH4"/>
<keyword evidence="6" id="KW-0967">Endosome</keyword>
<dbReference type="EMBL" id="MNCJ02000318">
    <property type="protein sequence ID" value="KAF5813041.1"/>
    <property type="molecule type" value="Genomic_DNA"/>
</dbReference>
<organism evidence="10 11">
    <name type="scientific">Helianthus annuus</name>
    <name type="common">Common sunflower</name>
    <dbReference type="NCBI Taxonomy" id="4232"/>
    <lineage>
        <taxon>Eukaryota</taxon>
        <taxon>Viridiplantae</taxon>
        <taxon>Streptophyta</taxon>
        <taxon>Embryophyta</taxon>
        <taxon>Tracheophyta</taxon>
        <taxon>Spermatophyta</taxon>
        <taxon>Magnoliopsida</taxon>
        <taxon>eudicotyledons</taxon>
        <taxon>Gunneridae</taxon>
        <taxon>Pentapetalae</taxon>
        <taxon>asterids</taxon>
        <taxon>campanulids</taxon>
        <taxon>Asterales</taxon>
        <taxon>Asteraceae</taxon>
        <taxon>Asteroideae</taxon>
        <taxon>Heliantheae alliance</taxon>
        <taxon>Heliantheae</taxon>
        <taxon>Helianthus</taxon>
    </lineage>
</organism>
<keyword evidence="7" id="KW-1133">Transmembrane helix</keyword>
<dbReference type="GO" id="GO:0000139">
    <property type="term" value="C:Golgi membrane"/>
    <property type="evidence" value="ECO:0007669"/>
    <property type="project" value="UniProtKB-SubCell"/>
</dbReference>
<protein>
    <submittedName>
        <fullName evidence="10">Nonaspanin (TM9SF)</fullName>
    </submittedName>
</protein>
<evidence type="ECO:0000313" key="11">
    <source>
        <dbReference type="Proteomes" id="UP000215914"/>
    </source>
</evidence>
<dbReference type="Gramene" id="mRNA:HanXRQr2_Chr03g0093591">
    <property type="protein sequence ID" value="mRNA:HanXRQr2_Chr03g0093591"/>
    <property type="gene ID" value="HanXRQr2_Chr03g0093591"/>
</dbReference>
<keyword evidence="11" id="KW-1185">Reference proteome</keyword>
<dbReference type="Proteomes" id="UP000215914">
    <property type="component" value="Unassembled WGS sequence"/>
</dbReference>
<gene>
    <name evidence="10" type="ORF">HanXRQr2_Chr03g0093591</name>
</gene>
<evidence type="ECO:0000256" key="9">
    <source>
        <dbReference type="ARBA" id="ARBA00023136"/>
    </source>
</evidence>
<evidence type="ECO:0000256" key="3">
    <source>
        <dbReference type="ARBA" id="ARBA00005227"/>
    </source>
</evidence>
<comment type="similarity">
    <text evidence="3">Belongs to the nonaspanin (TM9SF) (TC 9.A.2) family.</text>
</comment>
<sequence length="122" mass="14391">MQTTNEKYYINNHLSFIVSFHQNLETHSARVVGFEVKAFSINHEFADQWSYTNRLSTCDPHAKRLVTGFDPPQEVDDQEEVIFTYDVEFRVTFSPNIPWSVRVVFLSLIRLMHNIFLHLTIN</sequence>
<evidence type="ECO:0000256" key="4">
    <source>
        <dbReference type="ARBA" id="ARBA00022692"/>
    </source>
</evidence>
<evidence type="ECO:0000313" key="10">
    <source>
        <dbReference type="EMBL" id="KAF5813041.1"/>
    </source>
</evidence>
<evidence type="ECO:0000256" key="5">
    <source>
        <dbReference type="ARBA" id="ARBA00022729"/>
    </source>
</evidence>
<evidence type="ECO:0000256" key="8">
    <source>
        <dbReference type="ARBA" id="ARBA00023034"/>
    </source>
</evidence>
<comment type="subcellular location">
    <subcellularLocation>
        <location evidence="1">Endosome membrane</location>
        <topology evidence="1">Multi-pass membrane protein</topology>
    </subcellularLocation>
    <subcellularLocation>
        <location evidence="2">Golgi apparatus membrane</location>
        <topology evidence="2">Multi-pass membrane protein</topology>
    </subcellularLocation>
</comment>
<keyword evidence="8" id="KW-0333">Golgi apparatus</keyword>
<evidence type="ECO:0000256" key="6">
    <source>
        <dbReference type="ARBA" id="ARBA00022753"/>
    </source>
</evidence>
<dbReference type="GO" id="GO:0010008">
    <property type="term" value="C:endosome membrane"/>
    <property type="evidence" value="ECO:0007669"/>
    <property type="project" value="UniProtKB-SubCell"/>
</dbReference>
<keyword evidence="9" id="KW-0472">Membrane</keyword>
<proteinExistence type="inferred from homology"/>
<dbReference type="Pfam" id="PF02990">
    <property type="entry name" value="EMP70"/>
    <property type="match status" value="1"/>
</dbReference>
<comment type="caution">
    <text evidence="10">The sequence shown here is derived from an EMBL/GenBank/DDBJ whole genome shotgun (WGS) entry which is preliminary data.</text>
</comment>
<evidence type="ECO:0000256" key="1">
    <source>
        <dbReference type="ARBA" id="ARBA00004337"/>
    </source>
</evidence>
<accession>A0A9K3JCH4</accession>
<keyword evidence="4" id="KW-0812">Transmembrane</keyword>
<reference evidence="10" key="1">
    <citation type="journal article" date="2017" name="Nature">
        <title>The sunflower genome provides insights into oil metabolism, flowering and Asterid evolution.</title>
        <authorList>
            <person name="Badouin H."/>
            <person name="Gouzy J."/>
            <person name="Grassa C.J."/>
            <person name="Murat F."/>
            <person name="Staton S.E."/>
            <person name="Cottret L."/>
            <person name="Lelandais-Briere C."/>
            <person name="Owens G.L."/>
            <person name="Carrere S."/>
            <person name="Mayjonade B."/>
            <person name="Legrand L."/>
            <person name="Gill N."/>
            <person name="Kane N.C."/>
            <person name="Bowers J.E."/>
            <person name="Hubner S."/>
            <person name="Bellec A."/>
            <person name="Berard A."/>
            <person name="Berges H."/>
            <person name="Blanchet N."/>
            <person name="Boniface M.C."/>
            <person name="Brunel D."/>
            <person name="Catrice O."/>
            <person name="Chaidir N."/>
            <person name="Claudel C."/>
            <person name="Donnadieu C."/>
            <person name="Faraut T."/>
            <person name="Fievet G."/>
            <person name="Helmstetter N."/>
            <person name="King M."/>
            <person name="Knapp S.J."/>
            <person name="Lai Z."/>
            <person name="Le Paslier M.C."/>
            <person name="Lippi Y."/>
            <person name="Lorenzon L."/>
            <person name="Mandel J.R."/>
            <person name="Marage G."/>
            <person name="Marchand G."/>
            <person name="Marquand E."/>
            <person name="Bret-Mestries E."/>
            <person name="Morien E."/>
            <person name="Nambeesan S."/>
            <person name="Nguyen T."/>
            <person name="Pegot-Espagnet P."/>
            <person name="Pouilly N."/>
            <person name="Raftis F."/>
            <person name="Sallet E."/>
            <person name="Schiex T."/>
            <person name="Thomas J."/>
            <person name="Vandecasteele C."/>
            <person name="Vares D."/>
            <person name="Vear F."/>
            <person name="Vautrin S."/>
            <person name="Crespi M."/>
            <person name="Mangin B."/>
            <person name="Burke J.M."/>
            <person name="Salse J."/>
            <person name="Munos S."/>
            <person name="Vincourt P."/>
            <person name="Rieseberg L.H."/>
            <person name="Langlade N.B."/>
        </authorList>
    </citation>
    <scope>NUCLEOTIDE SEQUENCE</scope>
    <source>
        <tissue evidence="10">Leaves</tissue>
    </source>
</reference>
<name>A0A9K3JCH4_HELAN</name>